<name>A0AAW2ZCG4_9EUKA</name>
<feature type="region of interest" description="Disordered" evidence="1">
    <location>
        <begin position="468"/>
        <end position="519"/>
    </location>
</feature>
<dbReference type="Gene3D" id="3.90.70.10">
    <property type="entry name" value="Cysteine proteinases"/>
    <property type="match status" value="1"/>
</dbReference>
<feature type="compositionally biased region" description="Low complexity" evidence="1">
    <location>
        <begin position="146"/>
        <end position="174"/>
    </location>
</feature>
<feature type="compositionally biased region" description="Low complexity" evidence="1">
    <location>
        <begin position="235"/>
        <end position="245"/>
    </location>
</feature>
<dbReference type="CDD" id="cd00325">
    <property type="entry name" value="chitinase_GH19"/>
    <property type="match status" value="1"/>
</dbReference>
<sequence length="667" mass="73842">MNFILLLSLVAFVTAFGGGMMFTPMRAPVSRSSFTSQVRSPVRSYHSPQRIHSSPNVRSPSSHQTLRNIFSVKSIRGVDFPRRANTVRATQHRPVSNRGFQHSTRRQPTNRLQSSRVQQRGQRQRQSTRQHPQRRQSPTRGRQNGRRTSTSQQSSRRQSPRRQQSGRRTTGRQQRPSRRQSPRGRGQASRRQQSGRGTIRRQSPSKGRSTKGRQQSPRTRQTTRRQQRPSRRQPRQPSKSKQPRQPSRRQSKQPKQPVKPQQPAKPSKPTPPSKPVEKPQTPPSPPSTPSGPGSISPSTLQKIIPSLKPQLAQQYAPLLAQAMKEANINTPQRQAAFIAQLGHESGGLKWFKEFASGAKYEGRKDLGNKYPGDGVRFKGRGPIQLTGRTNYEKAGKALGLDLVNNPTLAERPDVGFRTAAWFWNKNNLNKYADLGTQKGFDQVTRRVNGGYNGKADRDAYWKRANNVLKQSGGNGSSQQIAQPLTTGQRQQQPSRQQSSTNSQQQPSSSASSGTNGKYTYFNQADPKWGSISQGSSNVKKSGCLISSLAMALNTKGVKINGEPVNPGNLVKHLSERNMFTSGGGLKGGATDKLGLTRGKTYSPRDASGVAAINGGKVVLLHVQNGRPSGHWVLATASDGKTFQVQDPGHRNTHSYDVGQVIEMRQYN</sequence>
<feature type="chain" id="PRO_5043397044" evidence="2">
    <location>
        <begin position="16"/>
        <end position="667"/>
    </location>
</feature>
<feature type="region of interest" description="Disordered" evidence="1">
    <location>
        <begin position="81"/>
        <end position="300"/>
    </location>
</feature>
<feature type="signal peptide" evidence="2">
    <location>
        <begin position="1"/>
        <end position="15"/>
    </location>
</feature>
<dbReference type="GO" id="GO:0004568">
    <property type="term" value="F:chitinase activity"/>
    <property type="evidence" value="ECO:0007669"/>
    <property type="project" value="InterPro"/>
</dbReference>
<proteinExistence type="predicted"/>
<feature type="compositionally biased region" description="Low complexity" evidence="1">
    <location>
        <begin position="183"/>
        <end position="197"/>
    </location>
</feature>
<gene>
    <name evidence="4" type="ORF">AKO1_001342</name>
</gene>
<keyword evidence="2" id="KW-0732">Signal</keyword>
<dbReference type="PANTHER" id="PTHR40524">
    <property type="entry name" value="PEPTIDASE_C39_2 DOMAIN-CONTAINING PROTEIN"/>
    <property type="match status" value="1"/>
</dbReference>
<feature type="compositionally biased region" description="Low complexity" evidence="1">
    <location>
        <begin position="253"/>
        <end position="265"/>
    </location>
</feature>
<dbReference type="Pfam" id="PF00182">
    <property type="entry name" value="Glyco_hydro_19"/>
    <property type="match status" value="1"/>
</dbReference>
<feature type="compositionally biased region" description="Basic residues" evidence="1">
    <location>
        <begin position="221"/>
        <end position="234"/>
    </location>
</feature>
<keyword evidence="5" id="KW-1185">Reference proteome</keyword>
<feature type="compositionally biased region" description="Low complexity" evidence="1">
    <location>
        <begin position="111"/>
        <end position="121"/>
    </location>
</feature>
<feature type="compositionally biased region" description="Pro residues" evidence="1">
    <location>
        <begin position="266"/>
        <end position="289"/>
    </location>
</feature>
<dbReference type="SUPFAM" id="SSF53955">
    <property type="entry name" value="Lysozyme-like"/>
    <property type="match status" value="1"/>
</dbReference>
<feature type="domain" description="Glycoside hydrolase family 19 catalytic" evidence="3">
    <location>
        <begin position="334"/>
        <end position="430"/>
    </location>
</feature>
<feature type="compositionally biased region" description="Low complexity" evidence="1">
    <location>
        <begin position="485"/>
        <end position="515"/>
    </location>
</feature>
<feature type="compositionally biased region" description="Polar residues" evidence="1">
    <location>
        <begin position="468"/>
        <end position="484"/>
    </location>
</feature>
<dbReference type="InterPro" id="IPR000726">
    <property type="entry name" value="Glyco_hydro_19_cat"/>
</dbReference>
<comment type="caution">
    <text evidence="4">The sequence shown here is derived from an EMBL/GenBank/DDBJ whole genome shotgun (WGS) entry which is preliminary data.</text>
</comment>
<dbReference type="GO" id="GO:0016998">
    <property type="term" value="P:cell wall macromolecule catabolic process"/>
    <property type="evidence" value="ECO:0007669"/>
    <property type="project" value="InterPro"/>
</dbReference>
<feature type="compositionally biased region" description="Low complexity" evidence="1">
    <location>
        <begin position="290"/>
        <end position="299"/>
    </location>
</feature>
<dbReference type="GO" id="GO:0006032">
    <property type="term" value="P:chitin catabolic process"/>
    <property type="evidence" value="ECO:0007669"/>
    <property type="project" value="InterPro"/>
</dbReference>
<reference evidence="4 5" key="1">
    <citation type="submission" date="2024-03" db="EMBL/GenBank/DDBJ databases">
        <title>The Acrasis kona genome and developmental transcriptomes reveal deep origins of eukaryotic multicellular pathways.</title>
        <authorList>
            <person name="Sheikh S."/>
            <person name="Fu C.-J."/>
            <person name="Brown M.W."/>
            <person name="Baldauf S.L."/>
        </authorList>
    </citation>
    <scope>NUCLEOTIDE SEQUENCE [LARGE SCALE GENOMIC DNA]</scope>
    <source>
        <strain evidence="4 5">ATCC MYA-3509</strain>
    </source>
</reference>
<organism evidence="4 5">
    <name type="scientific">Acrasis kona</name>
    <dbReference type="NCBI Taxonomy" id="1008807"/>
    <lineage>
        <taxon>Eukaryota</taxon>
        <taxon>Discoba</taxon>
        <taxon>Heterolobosea</taxon>
        <taxon>Tetramitia</taxon>
        <taxon>Eutetramitia</taxon>
        <taxon>Acrasidae</taxon>
        <taxon>Acrasis</taxon>
    </lineage>
</organism>
<accession>A0AAW2ZCG4</accession>
<dbReference type="PANTHER" id="PTHR40524:SF1">
    <property type="entry name" value="PEPTIDASE C39-LIKE DOMAIN-CONTAINING PROTEIN"/>
    <property type="match status" value="1"/>
</dbReference>
<feature type="compositionally biased region" description="Polar residues" evidence="1">
    <location>
        <begin position="46"/>
        <end position="64"/>
    </location>
</feature>
<evidence type="ECO:0000259" key="3">
    <source>
        <dbReference type="Pfam" id="PF00182"/>
    </source>
</evidence>
<evidence type="ECO:0000256" key="2">
    <source>
        <dbReference type="SAM" id="SignalP"/>
    </source>
</evidence>
<dbReference type="EMBL" id="JAOPGA020001296">
    <property type="protein sequence ID" value="KAL0487029.1"/>
    <property type="molecule type" value="Genomic_DNA"/>
</dbReference>
<dbReference type="Gene3D" id="1.10.530.10">
    <property type="match status" value="1"/>
</dbReference>
<dbReference type="InterPro" id="IPR023346">
    <property type="entry name" value="Lysozyme-like_dom_sf"/>
</dbReference>
<dbReference type="Proteomes" id="UP001431209">
    <property type="component" value="Unassembled WGS sequence"/>
</dbReference>
<protein>
    <submittedName>
        <fullName evidence="4">Chitinase domain-containing protein</fullName>
    </submittedName>
</protein>
<evidence type="ECO:0000313" key="4">
    <source>
        <dbReference type="EMBL" id="KAL0487029.1"/>
    </source>
</evidence>
<feature type="compositionally biased region" description="Basic residues" evidence="1">
    <location>
        <begin position="122"/>
        <end position="134"/>
    </location>
</feature>
<evidence type="ECO:0000313" key="5">
    <source>
        <dbReference type="Proteomes" id="UP001431209"/>
    </source>
</evidence>
<evidence type="ECO:0000256" key="1">
    <source>
        <dbReference type="SAM" id="MobiDB-lite"/>
    </source>
</evidence>
<dbReference type="AlphaFoldDB" id="A0AAW2ZCG4"/>
<feature type="compositionally biased region" description="Polar residues" evidence="1">
    <location>
        <begin position="98"/>
        <end position="110"/>
    </location>
</feature>
<feature type="region of interest" description="Disordered" evidence="1">
    <location>
        <begin position="40"/>
        <end position="64"/>
    </location>
</feature>